<dbReference type="PANTHER" id="PTHR43353">
    <property type="entry name" value="SUCCINATE-SEMIALDEHYDE DEHYDROGENASE, MITOCHONDRIAL"/>
    <property type="match status" value="1"/>
</dbReference>
<dbReference type="Proteomes" id="UP000886355">
    <property type="component" value="Unassembled WGS sequence"/>
</dbReference>
<evidence type="ECO:0000256" key="1">
    <source>
        <dbReference type="ARBA" id="ARBA00009986"/>
    </source>
</evidence>
<dbReference type="InterPro" id="IPR016161">
    <property type="entry name" value="Ald_DH/histidinol_DH"/>
</dbReference>
<evidence type="ECO:0000313" key="4">
    <source>
        <dbReference type="EMBL" id="HDL89743.1"/>
    </source>
</evidence>
<dbReference type="Gene3D" id="3.40.605.10">
    <property type="entry name" value="Aldehyde Dehydrogenase, Chain A, domain 1"/>
    <property type="match status" value="1"/>
</dbReference>
<comment type="caution">
    <text evidence="4">The sequence shown here is derived from an EMBL/GenBank/DDBJ whole genome shotgun (WGS) entry which is preliminary data.</text>
</comment>
<feature type="domain" description="Aldehyde dehydrogenase" evidence="3">
    <location>
        <begin position="23"/>
        <end position="477"/>
    </location>
</feature>
<evidence type="ECO:0000256" key="2">
    <source>
        <dbReference type="ARBA" id="ARBA00023002"/>
    </source>
</evidence>
<keyword evidence="2" id="KW-0560">Oxidoreductase</keyword>
<comment type="similarity">
    <text evidence="1">Belongs to the aldehyde dehydrogenase family.</text>
</comment>
<dbReference type="InterPro" id="IPR050740">
    <property type="entry name" value="Aldehyde_DH_Superfamily"/>
</dbReference>
<dbReference type="FunFam" id="3.40.605.10:FF:000007">
    <property type="entry name" value="NAD/NADP-dependent betaine aldehyde dehydrogenase"/>
    <property type="match status" value="1"/>
</dbReference>
<accession>A0A7C0WTB8</accession>
<dbReference type="SUPFAM" id="SSF53720">
    <property type="entry name" value="ALDH-like"/>
    <property type="match status" value="1"/>
</dbReference>
<dbReference type="PANTHER" id="PTHR43353:SF5">
    <property type="entry name" value="SUCCINATE-SEMIALDEHYDE DEHYDROGENASE, MITOCHONDRIAL"/>
    <property type="match status" value="1"/>
</dbReference>
<protein>
    <submittedName>
        <fullName evidence="4">Aldehyde dehydrogenase</fullName>
    </submittedName>
</protein>
<dbReference type="InterPro" id="IPR015590">
    <property type="entry name" value="Aldehyde_DH_dom"/>
</dbReference>
<proteinExistence type="inferred from homology"/>
<dbReference type="GO" id="GO:0016620">
    <property type="term" value="F:oxidoreductase activity, acting on the aldehyde or oxo group of donors, NAD or NADP as acceptor"/>
    <property type="evidence" value="ECO:0007669"/>
    <property type="project" value="InterPro"/>
</dbReference>
<sequence>MPETEDVFVAGCWIDGREISTAERWIVENPAGRLAVAEVAVAGEKEVTQAVASAEGAFRKWRMTDADYRAGVLKRWAELLRKSADQLADLVCTEVGKPILAARSEVESAASFLDYCSSEATKLLGRITGFPAGLGGYMIVREPVGVCAVITPYNYPLSTFITKVGPAIAVGCTVVVKPDEHTPCATLLAARLAQEAGLYRGVLNVVCGPGEKTGRFLIDHPSVRLISFTGSTVVGKEIIARASRGVKRLVLELGGNCPAIIADDASWEGHLNGIVNQTFKNSGQYCYRITRLIVHESIYKDFVEAFVEATKKLRVGDPRDKQTDLGPLNNVRIYQRFREQVCRLMERGARILCGAVPPENPENGYYCVPIVMDNVPADARIAEEEFFGPIAFIDSYRFFDDALMLANRTPFGLAAYIFTQDLKKAYRWASMLEAGSVWINCIHQARFDAPFGGYKQSGIGREKSRFGFEEFTELKTVYLSMDEE</sequence>
<dbReference type="EMBL" id="DQZW01000114">
    <property type="protein sequence ID" value="HDL89743.1"/>
    <property type="molecule type" value="Genomic_DNA"/>
</dbReference>
<name>A0A7C0WTB8_9BACT</name>
<gene>
    <name evidence="4" type="ORF">ENG14_02435</name>
</gene>
<evidence type="ECO:0000259" key="3">
    <source>
        <dbReference type="Pfam" id="PF00171"/>
    </source>
</evidence>
<dbReference type="InterPro" id="IPR016162">
    <property type="entry name" value="Ald_DH_N"/>
</dbReference>
<dbReference type="AlphaFoldDB" id="A0A7C0WTB8"/>
<organism evidence="4">
    <name type="scientific">Thermodesulforhabdus norvegica</name>
    <dbReference type="NCBI Taxonomy" id="39841"/>
    <lineage>
        <taxon>Bacteria</taxon>
        <taxon>Pseudomonadati</taxon>
        <taxon>Thermodesulfobacteriota</taxon>
        <taxon>Syntrophobacteria</taxon>
        <taxon>Syntrophobacterales</taxon>
        <taxon>Thermodesulforhabdaceae</taxon>
        <taxon>Thermodesulforhabdus</taxon>
    </lineage>
</organism>
<reference evidence="4" key="1">
    <citation type="journal article" date="2020" name="mSystems">
        <title>Genome- and Community-Level Interaction Insights into Carbon Utilization and Element Cycling Functions of Hydrothermarchaeota in Hydrothermal Sediment.</title>
        <authorList>
            <person name="Zhou Z."/>
            <person name="Liu Y."/>
            <person name="Xu W."/>
            <person name="Pan J."/>
            <person name="Luo Z.H."/>
            <person name="Li M."/>
        </authorList>
    </citation>
    <scope>NUCLEOTIDE SEQUENCE [LARGE SCALE GENOMIC DNA]</scope>
    <source>
        <strain evidence="4">HyVt-19</strain>
    </source>
</reference>
<dbReference type="Pfam" id="PF00171">
    <property type="entry name" value="Aldedh"/>
    <property type="match status" value="1"/>
</dbReference>
<dbReference type="InterPro" id="IPR016163">
    <property type="entry name" value="Ald_DH_C"/>
</dbReference>
<dbReference type="Gene3D" id="3.40.309.10">
    <property type="entry name" value="Aldehyde Dehydrogenase, Chain A, domain 2"/>
    <property type="match status" value="1"/>
</dbReference>